<dbReference type="InterPro" id="IPR052533">
    <property type="entry name" value="WalJ/YycJ-like"/>
</dbReference>
<keyword evidence="4" id="KW-1185">Reference proteome</keyword>
<organism evidence="3 4">
    <name type="scientific">Tautonia sociabilis</name>
    <dbReference type="NCBI Taxonomy" id="2080755"/>
    <lineage>
        <taxon>Bacteria</taxon>
        <taxon>Pseudomonadati</taxon>
        <taxon>Planctomycetota</taxon>
        <taxon>Planctomycetia</taxon>
        <taxon>Isosphaerales</taxon>
        <taxon>Isosphaeraceae</taxon>
        <taxon>Tautonia</taxon>
    </lineage>
</organism>
<gene>
    <name evidence="3" type="ORF">TsocGM_00600</name>
</gene>
<dbReference type="InterPro" id="IPR001279">
    <property type="entry name" value="Metallo-B-lactamas"/>
</dbReference>
<evidence type="ECO:0000313" key="3">
    <source>
        <dbReference type="EMBL" id="RUL89699.1"/>
    </source>
</evidence>
<evidence type="ECO:0000259" key="2">
    <source>
        <dbReference type="Pfam" id="PF12706"/>
    </source>
</evidence>
<feature type="domain" description="Metallo-beta-lactamase" evidence="2">
    <location>
        <begin position="57"/>
        <end position="247"/>
    </location>
</feature>
<sequence>MRTPEGNRSAARSGGIPAAWSGESGRIRRPSMAIGFSVLASGSKGNATLIRLGGASVLIDAGLGPRTLDARLQRVGADRRHLGGVMLTHTHGDHAHDLTLRWMARHGVPLHCHPAHLDEAGHRPGFRELARVGLIRTFDDRPFLVGPGLWAEPFELKHSGPTFGFRLQGRLGRSGRPSSIGYLTDTGCWDSRVADALADVDLLGLEFNHDEQMERNSGRSPALIWRNLGDRGHLSNDQGAALLSAVLSRSGPGAVRQVVLLHLSEDCNRPGLAVQTATEALKASGRRASVFAATQAAPLSDLWVKPARRPRAPSPAGFPWES</sequence>
<name>A0A432MR14_9BACT</name>
<proteinExistence type="predicted"/>
<accession>A0A432MR14</accession>
<dbReference type="Pfam" id="PF12706">
    <property type="entry name" value="Lactamase_B_2"/>
    <property type="match status" value="1"/>
</dbReference>
<evidence type="ECO:0000313" key="4">
    <source>
        <dbReference type="Proteomes" id="UP000280296"/>
    </source>
</evidence>
<keyword evidence="3" id="KW-0378">Hydrolase</keyword>
<dbReference type="PANTHER" id="PTHR47619:SF1">
    <property type="entry name" value="EXODEOXYRIBONUCLEASE WALJ"/>
    <property type="match status" value="1"/>
</dbReference>
<comment type="caution">
    <text evidence="3">The sequence shown here is derived from an EMBL/GenBank/DDBJ whole genome shotgun (WGS) entry which is preliminary data.</text>
</comment>
<dbReference type="PANTHER" id="PTHR47619">
    <property type="entry name" value="METALLO-HYDROLASE YYCJ-RELATED"/>
    <property type="match status" value="1"/>
</dbReference>
<feature type="region of interest" description="Disordered" evidence="1">
    <location>
        <begin position="1"/>
        <end position="23"/>
    </location>
</feature>
<evidence type="ECO:0000256" key="1">
    <source>
        <dbReference type="SAM" id="MobiDB-lite"/>
    </source>
</evidence>
<dbReference type="SUPFAM" id="SSF56281">
    <property type="entry name" value="Metallo-hydrolase/oxidoreductase"/>
    <property type="match status" value="1"/>
</dbReference>
<dbReference type="EMBL" id="RYZH01000001">
    <property type="protein sequence ID" value="RUL89699.1"/>
    <property type="molecule type" value="Genomic_DNA"/>
</dbReference>
<dbReference type="AlphaFoldDB" id="A0A432MR14"/>
<reference evidence="3 4" key="2">
    <citation type="submission" date="2019-01" db="EMBL/GenBank/DDBJ databases">
        <title>Tautonia sociabilis, a novel thermotolerant planctomycete of Isosphaeraceae family, isolated from a 4000 m deep subterranean habitat.</title>
        <authorList>
            <person name="Kovaleva O.L."/>
            <person name="Elcheninov A.G."/>
            <person name="Van Heerden E."/>
            <person name="Toshchakov S.V."/>
            <person name="Novikov A."/>
            <person name="Bonch-Osmolovskaya E.A."/>
            <person name="Kublanov I.V."/>
        </authorList>
    </citation>
    <scope>NUCLEOTIDE SEQUENCE [LARGE SCALE GENOMIC DNA]</scope>
    <source>
        <strain evidence="3 4">GM2012</strain>
    </source>
</reference>
<protein>
    <submittedName>
        <fullName evidence="3">MBL fold metallo-hydrolase</fullName>
    </submittedName>
</protein>
<dbReference type="Proteomes" id="UP000280296">
    <property type="component" value="Unassembled WGS sequence"/>
</dbReference>
<reference evidence="3 4" key="1">
    <citation type="submission" date="2018-12" db="EMBL/GenBank/DDBJ databases">
        <authorList>
            <person name="Toschakov S.V."/>
        </authorList>
    </citation>
    <scope>NUCLEOTIDE SEQUENCE [LARGE SCALE GENOMIC DNA]</scope>
    <source>
        <strain evidence="3 4">GM2012</strain>
    </source>
</reference>
<dbReference type="Gene3D" id="3.60.15.10">
    <property type="entry name" value="Ribonuclease Z/Hydroxyacylglutathione hydrolase-like"/>
    <property type="match status" value="1"/>
</dbReference>
<dbReference type="GO" id="GO:0016787">
    <property type="term" value="F:hydrolase activity"/>
    <property type="evidence" value="ECO:0007669"/>
    <property type="project" value="UniProtKB-KW"/>
</dbReference>
<dbReference type="InterPro" id="IPR036866">
    <property type="entry name" value="RibonucZ/Hydroxyglut_hydro"/>
</dbReference>